<organism evidence="2 3">
    <name type="scientific">Caerostris darwini</name>
    <dbReference type="NCBI Taxonomy" id="1538125"/>
    <lineage>
        <taxon>Eukaryota</taxon>
        <taxon>Metazoa</taxon>
        <taxon>Ecdysozoa</taxon>
        <taxon>Arthropoda</taxon>
        <taxon>Chelicerata</taxon>
        <taxon>Arachnida</taxon>
        <taxon>Araneae</taxon>
        <taxon>Araneomorphae</taxon>
        <taxon>Entelegynae</taxon>
        <taxon>Araneoidea</taxon>
        <taxon>Araneidae</taxon>
        <taxon>Caerostris</taxon>
    </lineage>
</organism>
<keyword evidence="1" id="KW-0472">Membrane</keyword>
<sequence>MTPQLTWATIQVFLLRAASTSTSTLISPIWNTLFFMGSSRKGLILRRSTDGKRGHLAGEVAIYFFFLGFLWAVQSPAILDIVFQVYVPLWTYAKETKAKKQRNECIF</sequence>
<proteinExistence type="predicted"/>
<keyword evidence="3" id="KW-1185">Reference proteome</keyword>
<evidence type="ECO:0000313" key="3">
    <source>
        <dbReference type="Proteomes" id="UP001054837"/>
    </source>
</evidence>
<gene>
    <name evidence="2" type="ORF">CDAR_120521</name>
</gene>
<evidence type="ECO:0000256" key="1">
    <source>
        <dbReference type="SAM" id="Phobius"/>
    </source>
</evidence>
<name>A0AAV4W737_9ARAC</name>
<accession>A0AAV4W737</accession>
<keyword evidence="1" id="KW-0812">Transmembrane</keyword>
<keyword evidence="1" id="KW-1133">Transmembrane helix</keyword>
<comment type="caution">
    <text evidence="2">The sequence shown here is derived from an EMBL/GenBank/DDBJ whole genome shotgun (WGS) entry which is preliminary data.</text>
</comment>
<reference evidence="2 3" key="1">
    <citation type="submission" date="2021-06" db="EMBL/GenBank/DDBJ databases">
        <title>Caerostris darwini draft genome.</title>
        <authorList>
            <person name="Kono N."/>
            <person name="Arakawa K."/>
        </authorList>
    </citation>
    <scope>NUCLEOTIDE SEQUENCE [LARGE SCALE GENOMIC DNA]</scope>
</reference>
<feature type="transmembrane region" description="Helical" evidence="1">
    <location>
        <begin position="12"/>
        <end position="33"/>
    </location>
</feature>
<evidence type="ECO:0000313" key="2">
    <source>
        <dbReference type="EMBL" id="GIY78482.1"/>
    </source>
</evidence>
<dbReference type="EMBL" id="BPLQ01014248">
    <property type="protein sequence ID" value="GIY78482.1"/>
    <property type="molecule type" value="Genomic_DNA"/>
</dbReference>
<dbReference type="Proteomes" id="UP001054837">
    <property type="component" value="Unassembled WGS sequence"/>
</dbReference>
<dbReference type="AlphaFoldDB" id="A0AAV4W737"/>
<feature type="transmembrane region" description="Helical" evidence="1">
    <location>
        <begin position="54"/>
        <end position="71"/>
    </location>
</feature>
<protein>
    <submittedName>
        <fullName evidence="2">Uncharacterized protein</fullName>
    </submittedName>
</protein>